<evidence type="ECO:0000256" key="1">
    <source>
        <dbReference type="SAM" id="Phobius"/>
    </source>
</evidence>
<organism evidence="3 4">
    <name type="scientific">Kitasatospora viridis</name>
    <dbReference type="NCBI Taxonomy" id="281105"/>
    <lineage>
        <taxon>Bacteria</taxon>
        <taxon>Bacillati</taxon>
        <taxon>Actinomycetota</taxon>
        <taxon>Actinomycetes</taxon>
        <taxon>Kitasatosporales</taxon>
        <taxon>Streptomycetaceae</taxon>
        <taxon>Kitasatospora</taxon>
    </lineage>
</organism>
<feature type="domain" description="Low molecular weight protein antigen 6 PH" evidence="2">
    <location>
        <begin position="65"/>
        <end position="126"/>
    </location>
</feature>
<dbReference type="Pfam" id="PF10756">
    <property type="entry name" value="bPH_6"/>
    <property type="match status" value="1"/>
</dbReference>
<evidence type="ECO:0000259" key="2">
    <source>
        <dbReference type="Pfam" id="PF10756"/>
    </source>
</evidence>
<reference evidence="3 4" key="1">
    <citation type="submission" date="2019-06" db="EMBL/GenBank/DDBJ databases">
        <title>Sequencing the genomes of 1000 actinobacteria strains.</title>
        <authorList>
            <person name="Klenk H.-P."/>
        </authorList>
    </citation>
    <scope>NUCLEOTIDE SEQUENCE [LARGE SCALE GENOMIC DNA]</scope>
    <source>
        <strain evidence="3 4">DSM 44826</strain>
    </source>
</reference>
<protein>
    <submittedName>
        <fullName evidence="3">PH (Pleckstrin Homology) domain-containing protein</fullName>
    </submittedName>
</protein>
<feature type="transmembrane region" description="Helical" evidence="1">
    <location>
        <begin position="26"/>
        <end position="59"/>
    </location>
</feature>
<name>A0A561SE58_9ACTN</name>
<evidence type="ECO:0000313" key="3">
    <source>
        <dbReference type="EMBL" id="TWF73156.1"/>
    </source>
</evidence>
<gene>
    <name evidence="3" type="ORF">FHX73_16307</name>
</gene>
<sequence>MRPVEELEFSAAYRYRPYWPDARQLLALLAFPAACGYTTAGVLGGCMVLAGTGVVLGLWHLATSRARTTVGAAGITVSHGIGRGRTYGWQEVRWVDAAAFVELKEPAEVARITLANGRRRTLPGLSRSRRYPDSGFAADLRRVVGWWELRTLPASRIQPSEGRSLTPLMSRHLPDVLALALGCAVVLLTVN</sequence>
<keyword evidence="1" id="KW-0812">Transmembrane</keyword>
<keyword evidence="1" id="KW-1133">Transmembrane helix</keyword>
<evidence type="ECO:0000313" key="4">
    <source>
        <dbReference type="Proteomes" id="UP000317940"/>
    </source>
</evidence>
<accession>A0A561SE58</accession>
<keyword evidence="1" id="KW-0472">Membrane</keyword>
<dbReference type="EMBL" id="VIWT01000006">
    <property type="protein sequence ID" value="TWF73156.1"/>
    <property type="molecule type" value="Genomic_DNA"/>
</dbReference>
<dbReference type="AlphaFoldDB" id="A0A561SE58"/>
<dbReference type="InterPro" id="IPR019692">
    <property type="entry name" value="CFP-6_PH"/>
</dbReference>
<proteinExistence type="predicted"/>
<dbReference type="Proteomes" id="UP000317940">
    <property type="component" value="Unassembled WGS sequence"/>
</dbReference>
<keyword evidence="4" id="KW-1185">Reference proteome</keyword>
<comment type="caution">
    <text evidence="3">The sequence shown here is derived from an EMBL/GenBank/DDBJ whole genome shotgun (WGS) entry which is preliminary data.</text>
</comment>